<comment type="caution">
    <text evidence="1">The sequence shown here is derived from an EMBL/GenBank/DDBJ whole genome shotgun (WGS) entry which is preliminary data.</text>
</comment>
<protein>
    <submittedName>
        <fullName evidence="1">Uncharacterized protein</fullName>
    </submittedName>
</protein>
<keyword evidence="2" id="KW-1185">Reference proteome</keyword>
<name>A0A5D0RKS3_9RHOB</name>
<sequence>MITGSRAPQQLELARTFAAASHPGRWYSEQRWPIGWRAQLTDDPPYNATQRDGEQVVRSISGTTIRLRNVRRVPDEVRGTGIDAIRTALFAEP</sequence>
<dbReference type="Proteomes" id="UP000322080">
    <property type="component" value="Unassembled WGS sequence"/>
</dbReference>
<proteinExistence type="predicted"/>
<evidence type="ECO:0000313" key="2">
    <source>
        <dbReference type="Proteomes" id="UP000322080"/>
    </source>
</evidence>
<dbReference type="AlphaFoldDB" id="A0A5D0RKS3"/>
<dbReference type="EMBL" id="VSIY01000005">
    <property type="protein sequence ID" value="TYB81769.1"/>
    <property type="molecule type" value="Genomic_DNA"/>
</dbReference>
<organism evidence="1 2">
    <name type="scientific">Maritimibacter fusiformis</name>
    <dbReference type="NCBI Taxonomy" id="2603819"/>
    <lineage>
        <taxon>Bacteria</taxon>
        <taxon>Pseudomonadati</taxon>
        <taxon>Pseudomonadota</taxon>
        <taxon>Alphaproteobacteria</taxon>
        <taxon>Rhodobacterales</taxon>
        <taxon>Roseobacteraceae</taxon>
        <taxon>Maritimibacter</taxon>
    </lineage>
</organism>
<accession>A0A5D0RKS3</accession>
<gene>
    <name evidence="1" type="ORF">FVF75_08675</name>
</gene>
<evidence type="ECO:0000313" key="1">
    <source>
        <dbReference type="EMBL" id="TYB81769.1"/>
    </source>
</evidence>
<dbReference type="RefSeq" id="WP_148377578.1">
    <property type="nucleotide sequence ID" value="NZ_VSIY01000005.1"/>
</dbReference>
<reference evidence="1 2" key="1">
    <citation type="submission" date="2019-08" db="EMBL/GenBank/DDBJ databases">
        <title>Identification of a novel species of the genus Boseongicola.</title>
        <authorList>
            <person name="Zhang X.-Q."/>
        </authorList>
    </citation>
    <scope>NUCLEOTIDE SEQUENCE [LARGE SCALE GENOMIC DNA]</scope>
    <source>
        <strain evidence="1 2">HY14</strain>
    </source>
</reference>